<name>A0ACB0KDY8_TRIPR</name>
<protein>
    <submittedName>
        <fullName evidence="1">Uncharacterized protein</fullName>
    </submittedName>
</protein>
<accession>A0ACB0KDY8</accession>
<evidence type="ECO:0000313" key="2">
    <source>
        <dbReference type="Proteomes" id="UP001177021"/>
    </source>
</evidence>
<evidence type="ECO:0000313" key="1">
    <source>
        <dbReference type="EMBL" id="CAJ2655522.1"/>
    </source>
</evidence>
<dbReference type="Proteomes" id="UP001177021">
    <property type="component" value="Unassembled WGS sequence"/>
</dbReference>
<keyword evidence="2" id="KW-1185">Reference proteome</keyword>
<comment type="caution">
    <text evidence="1">The sequence shown here is derived from an EMBL/GenBank/DDBJ whole genome shotgun (WGS) entry which is preliminary data.</text>
</comment>
<dbReference type="EMBL" id="CASHSV030000206">
    <property type="protein sequence ID" value="CAJ2655522.1"/>
    <property type="molecule type" value="Genomic_DNA"/>
</dbReference>
<sequence length="115" mass="13118">MDSQRYKVSGARENSKASSGITEIEEDKKPVIERSTHINIKIKDQYNNEVSILIKRSTTLKNILITYCNERSMNFNTFRFLLGDGVRLRVDKTPDELGMKDGDQIDAFLEQFAGA</sequence>
<gene>
    <name evidence="1" type="ORF">MILVUS5_LOCUS22449</name>
</gene>
<reference evidence="1" key="1">
    <citation type="submission" date="2023-10" db="EMBL/GenBank/DDBJ databases">
        <authorList>
            <person name="Rodriguez Cubillos JULIANA M."/>
            <person name="De Vega J."/>
        </authorList>
    </citation>
    <scope>NUCLEOTIDE SEQUENCE</scope>
</reference>
<proteinExistence type="predicted"/>
<organism evidence="1 2">
    <name type="scientific">Trifolium pratense</name>
    <name type="common">Red clover</name>
    <dbReference type="NCBI Taxonomy" id="57577"/>
    <lineage>
        <taxon>Eukaryota</taxon>
        <taxon>Viridiplantae</taxon>
        <taxon>Streptophyta</taxon>
        <taxon>Embryophyta</taxon>
        <taxon>Tracheophyta</taxon>
        <taxon>Spermatophyta</taxon>
        <taxon>Magnoliopsida</taxon>
        <taxon>eudicotyledons</taxon>
        <taxon>Gunneridae</taxon>
        <taxon>Pentapetalae</taxon>
        <taxon>rosids</taxon>
        <taxon>fabids</taxon>
        <taxon>Fabales</taxon>
        <taxon>Fabaceae</taxon>
        <taxon>Papilionoideae</taxon>
        <taxon>50 kb inversion clade</taxon>
        <taxon>NPAAA clade</taxon>
        <taxon>Hologalegina</taxon>
        <taxon>IRL clade</taxon>
        <taxon>Trifolieae</taxon>
        <taxon>Trifolium</taxon>
    </lineage>
</organism>